<evidence type="ECO:0000313" key="1">
    <source>
        <dbReference type="EMBL" id="MEO9387188.1"/>
    </source>
</evidence>
<dbReference type="RefSeq" id="WP_347937984.1">
    <property type="nucleotide sequence ID" value="NZ_JBDXMI010000015.1"/>
</dbReference>
<proteinExistence type="predicted"/>
<organism evidence="1 2">
    <name type="scientific">Chromobacterium phragmitis</name>
    <dbReference type="NCBI Taxonomy" id="2202141"/>
    <lineage>
        <taxon>Bacteria</taxon>
        <taxon>Pseudomonadati</taxon>
        <taxon>Pseudomonadota</taxon>
        <taxon>Betaproteobacteria</taxon>
        <taxon>Neisseriales</taxon>
        <taxon>Chromobacteriaceae</taxon>
        <taxon>Chromobacterium</taxon>
    </lineage>
</organism>
<dbReference type="Proteomes" id="UP001462502">
    <property type="component" value="Unassembled WGS sequence"/>
</dbReference>
<name>A0ABV0J1A6_9NEIS</name>
<sequence length="197" mass="21615">MTKLIDFDAYTDGAKRTESHREPSTASLTNFMDALMLANLAAELLDLYKKDLFYGRGIDAAKREEILTHMANTINGAAGPNDLPTDPGVPNVNPRLLHAVIGKFTEAGEMIQALGEAIETGNLDIVNLAEEVGDDKWYDALLLDELKKLSGGSITIDRVLQTNLDKLAARYPEKFEGRLAITRDLDAERAILERVAS</sequence>
<evidence type="ECO:0000313" key="2">
    <source>
        <dbReference type="Proteomes" id="UP001462502"/>
    </source>
</evidence>
<keyword evidence="2" id="KW-1185">Reference proteome</keyword>
<protein>
    <submittedName>
        <fullName evidence="1">Uncharacterized protein</fullName>
    </submittedName>
</protein>
<accession>A0ABV0J1A6</accession>
<reference evidence="1 2" key="1">
    <citation type="submission" date="2024-05" db="EMBL/GenBank/DDBJ databases">
        <authorList>
            <person name="De Oliveira J.P."/>
            <person name="Noriler S.A."/>
            <person name="De Oliveira A.G."/>
            <person name="Sipoli D.S."/>
        </authorList>
    </citation>
    <scope>NUCLEOTIDE SEQUENCE [LARGE SCALE GENOMIC DNA]</scope>
    <source>
        <strain evidence="1 2">LABIM192</strain>
    </source>
</reference>
<comment type="caution">
    <text evidence="1">The sequence shown here is derived from an EMBL/GenBank/DDBJ whole genome shotgun (WGS) entry which is preliminary data.</text>
</comment>
<gene>
    <name evidence="1" type="ORF">ABI908_24125</name>
</gene>
<dbReference type="EMBL" id="JBDXMI010000015">
    <property type="protein sequence ID" value="MEO9387188.1"/>
    <property type="molecule type" value="Genomic_DNA"/>
</dbReference>